<dbReference type="OrthoDB" id="532061at2759"/>
<feature type="compositionally biased region" description="Basic and acidic residues" evidence="1">
    <location>
        <begin position="131"/>
        <end position="140"/>
    </location>
</feature>
<dbReference type="PANTHER" id="PTHR35745">
    <property type="entry name" value="BNACNNG14650D PROTEIN"/>
    <property type="match status" value="1"/>
</dbReference>
<dbReference type="InterPro" id="IPR040003">
    <property type="entry name" value="PG18-like"/>
</dbReference>
<dbReference type="AlphaFoldDB" id="A0A978URM5"/>
<feature type="region of interest" description="Disordered" evidence="1">
    <location>
        <begin position="1"/>
        <end position="23"/>
    </location>
</feature>
<feature type="compositionally biased region" description="Polar residues" evidence="1">
    <location>
        <begin position="1"/>
        <end position="13"/>
    </location>
</feature>
<sequence>MKSGVSASASSPIFPSLPSKPKTTDVFSASRLAFPRTLFWSDLKVQGVRFSTTKGLVCRSNSRPGDAGSGDSESRSVLDAFFLGKALAEALNERVESAVGELLSTIGRLQSEQQKQVLDFQEEVLERAKRAKEKAAREALEAQGLTTKPVKANTTPRPNGAPSVSVTSSPTSDDFVPVEQSSTQPDTTDQDSVLGVSDED</sequence>
<dbReference type="PANTHER" id="PTHR35745:SF1">
    <property type="entry name" value="OS04G0513000 PROTEIN"/>
    <property type="match status" value="1"/>
</dbReference>
<comment type="caution">
    <text evidence="2">The sequence shown here is derived from an EMBL/GenBank/DDBJ whole genome shotgun (WGS) entry which is preliminary data.</text>
</comment>
<dbReference type="GO" id="GO:0010027">
    <property type="term" value="P:thylakoid membrane organization"/>
    <property type="evidence" value="ECO:0007669"/>
    <property type="project" value="InterPro"/>
</dbReference>
<dbReference type="Pfam" id="PF20711">
    <property type="entry name" value="DUF6825"/>
    <property type="match status" value="1"/>
</dbReference>
<feature type="compositionally biased region" description="Polar residues" evidence="1">
    <location>
        <begin position="179"/>
        <end position="191"/>
    </location>
</feature>
<dbReference type="GO" id="GO:0009535">
    <property type="term" value="C:chloroplast thylakoid membrane"/>
    <property type="evidence" value="ECO:0007669"/>
    <property type="project" value="TreeGrafter"/>
</dbReference>
<feature type="region of interest" description="Disordered" evidence="1">
    <location>
        <begin position="131"/>
        <end position="200"/>
    </location>
</feature>
<reference evidence="2" key="1">
    <citation type="journal article" date="2021" name="Front. Plant Sci.">
        <title>Chromosome-Scale Genome Assembly for Chinese Sour Jujube and Insights Into Its Genome Evolution and Domestication Signature.</title>
        <authorList>
            <person name="Shen L.-Y."/>
            <person name="Luo H."/>
            <person name="Wang X.-L."/>
            <person name="Wang X.-M."/>
            <person name="Qiu X.-J."/>
            <person name="Liu H."/>
            <person name="Zhou S.-S."/>
            <person name="Jia K.-H."/>
            <person name="Nie S."/>
            <person name="Bao Y.-T."/>
            <person name="Zhang R.-G."/>
            <person name="Yun Q.-Z."/>
            <person name="Chai Y.-H."/>
            <person name="Lu J.-Y."/>
            <person name="Li Y."/>
            <person name="Zhao S.-W."/>
            <person name="Mao J.-F."/>
            <person name="Jia S.-G."/>
            <person name="Mao Y.-M."/>
        </authorList>
    </citation>
    <scope>NUCLEOTIDE SEQUENCE</scope>
    <source>
        <strain evidence="2">AT0</strain>
        <tissue evidence="2">Leaf</tissue>
    </source>
</reference>
<feature type="compositionally biased region" description="Low complexity" evidence="1">
    <location>
        <begin position="162"/>
        <end position="174"/>
    </location>
</feature>
<organism evidence="2 3">
    <name type="scientific">Ziziphus jujuba var. spinosa</name>
    <dbReference type="NCBI Taxonomy" id="714518"/>
    <lineage>
        <taxon>Eukaryota</taxon>
        <taxon>Viridiplantae</taxon>
        <taxon>Streptophyta</taxon>
        <taxon>Embryophyta</taxon>
        <taxon>Tracheophyta</taxon>
        <taxon>Spermatophyta</taxon>
        <taxon>Magnoliopsida</taxon>
        <taxon>eudicotyledons</taxon>
        <taxon>Gunneridae</taxon>
        <taxon>Pentapetalae</taxon>
        <taxon>rosids</taxon>
        <taxon>fabids</taxon>
        <taxon>Rosales</taxon>
        <taxon>Rhamnaceae</taxon>
        <taxon>Paliureae</taxon>
        <taxon>Ziziphus</taxon>
    </lineage>
</organism>
<evidence type="ECO:0000313" key="3">
    <source>
        <dbReference type="Proteomes" id="UP000813462"/>
    </source>
</evidence>
<evidence type="ECO:0000256" key="1">
    <source>
        <dbReference type="SAM" id="MobiDB-lite"/>
    </source>
</evidence>
<dbReference type="Proteomes" id="UP000813462">
    <property type="component" value="Unassembled WGS sequence"/>
</dbReference>
<name>A0A978URM5_ZIZJJ</name>
<proteinExistence type="predicted"/>
<dbReference type="EMBL" id="JAEACU010000009">
    <property type="protein sequence ID" value="KAH7517525.1"/>
    <property type="molecule type" value="Genomic_DNA"/>
</dbReference>
<evidence type="ECO:0000313" key="2">
    <source>
        <dbReference type="EMBL" id="KAH7517525.1"/>
    </source>
</evidence>
<gene>
    <name evidence="2" type="ORF">FEM48_Zijuj09G0074000</name>
</gene>
<accession>A0A978URM5</accession>
<protein>
    <submittedName>
        <fullName evidence="2">Uncharacterized protein</fullName>
    </submittedName>
</protein>